<protein>
    <submittedName>
        <fullName evidence="1">Uncharacterized protein</fullName>
    </submittedName>
</protein>
<reference evidence="1 2" key="1">
    <citation type="submission" date="2023-09" db="EMBL/GenBank/DDBJ databases">
        <authorList>
            <person name="Wang M."/>
        </authorList>
    </citation>
    <scope>NUCLEOTIDE SEQUENCE [LARGE SCALE GENOMIC DNA]</scope>
    <source>
        <strain evidence="1">GT-2023</strain>
        <tissue evidence="1">Liver</tissue>
    </source>
</reference>
<gene>
    <name evidence="1" type="ORF">QQF64_022386</name>
</gene>
<proteinExistence type="predicted"/>
<dbReference type="EMBL" id="JAYMGO010000024">
    <property type="protein sequence ID" value="KAL1249068.1"/>
    <property type="molecule type" value="Genomic_DNA"/>
</dbReference>
<name>A0ABR3L885_9TELE</name>
<keyword evidence="2" id="KW-1185">Reference proteome</keyword>
<sequence length="105" mass="11399">MRGNLSSGRAGLKRTADAIRLEEDKALWFSEPMGGGGGLGLSHAFLRSCSERNLPDCCLKLQGPIATTHCRETSGDLGYDVISSLLKAVSSLIVIRFRFWTAGWI</sequence>
<accession>A0ABR3L885</accession>
<organism evidence="1 2">
    <name type="scientific">Cirrhinus molitorella</name>
    <name type="common">mud carp</name>
    <dbReference type="NCBI Taxonomy" id="172907"/>
    <lineage>
        <taxon>Eukaryota</taxon>
        <taxon>Metazoa</taxon>
        <taxon>Chordata</taxon>
        <taxon>Craniata</taxon>
        <taxon>Vertebrata</taxon>
        <taxon>Euteleostomi</taxon>
        <taxon>Actinopterygii</taxon>
        <taxon>Neopterygii</taxon>
        <taxon>Teleostei</taxon>
        <taxon>Ostariophysi</taxon>
        <taxon>Cypriniformes</taxon>
        <taxon>Cyprinidae</taxon>
        <taxon>Labeoninae</taxon>
        <taxon>Labeonini</taxon>
        <taxon>Cirrhinus</taxon>
    </lineage>
</organism>
<evidence type="ECO:0000313" key="1">
    <source>
        <dbReference type="EMBL" id="KAL1249068.1"/>
    </source>
</evidence>
<evidence type="ECO:0000313" key="2">
    <source>
        <dbReference type="Proteomes" id="UP001558613"/>
    </source>
</evidence>
<dbReference type="Proteomes" id="UP001558613">
    <property type="component" value="Unassembled WGS sequence"/>
</dbReference>
<comment type="caution">
    <text evidence="1">The sequence shown here is derived from an EMBL/GenBank/DDBJ whole genome shotgun (WGS) entry which is preliminary data.</text>
</comment>